<feature type="binding site" evidence="9">
    <location>
        <position position="205"/>
    </location>
    <ligand>
        <name>Zn(2+)</name>
        <dbReference type="ChEBI" id="CHEBI:29105"/>
    </ligand>
</feature>
<dbReference type="InterPro" id="IPR005019">
    <property type="entry name" value="Adenine_glyco"/>
</dbReference>
<comment type="catalytic activity">
    <reaction evidence="6">
        <text>Hydrolysis of alkylated DNA, releasing 3-methyladenine.</text>
        <dbReference type="EC" id="3.2.2.20"/>
    </reaction>
</comment>
<dbReference type="PANTHER" id="PTHR30037:SF4">
    <property type="entry name" value="DNA-3-METHYLADENINE GLYCOSYLASE I"/>
    <property type="match status" value="1"/>
</dbReference>
<evidence type="ECO:0000256" key="8">
    <source>
        <dbReference type="ARBA" id="ARBA00066766"/>
    </source>
</evidence>
<keyword evidence="5" id="KW-0234">DNA repair</keyword>
<dbReference type="EC" id="3.2.2.20" evidence="8"/>
<keyword evidence="4 9" id="KW-0862">Zinc</keyword>
<evidence type="ECO:0000256" key="3">
    <source>
        <dbReference type="ARBA" id="ARBA00022801"/>
    </source>
</evidence>
<keyword evidence="1 9" id="KW-0479">Metal-binding</keyword>
<feature type="binding site" evidence="9">
    <location>
        <position position="35"/>
    </location>
    <ligand>
        <name>Zn(2+)</name>
        <dbReference type="ChEBI" id="CHEBI:29105"/>
    </ligand>
</feature>
<protein>
    <recommendedName>
        <fullName evidence="8">DNA-3-methyladenine glycosylase I</fullName>
        <ecNumber evidence="8">3.2.2.20</ecNumber>
    </recommendedName>
</protein>
<evidence type="ECO:0000256" key="2">
    <source>
        <dbReference type="ARBA" id="ARBA00022763"/>
    </source>
</evidence>
<dbReference type="PANTHER" id="PTHR30037">
    <property type="entry name" value="DNA-3-METHYLADENINE GLYCOSYLASE 1"/>
    <property type="match status" value="1"/>
</dbReference>
<evidence type="ECO:0000256" key="6">
    <source>
        <dbReference type="ARBA" id="ARBA00052558"/>
    </source>
</evidence>
<dbReference type="EMBL" id="CP035758">
    <property type="protein sequence ID" value="QBD76300.1"/>
    <property type="molecule type" value="Genomic_DNA"/>
</dbReference>
<feature type="binding site" evidence="9">
    <location>
        <position position="209"/>
    </location>
    <ligand>
        <name>Zn(2+)</name>
        <dbReference type="ChEBI" id="CHEBI:29105"/>
    </ligand>
</feature>
<dbReference type="Pfam" id="PF03352">
    <property type="entry name" value="Adenine_glyco"/>
    <property type="match status" value="1"/>
</dbReference>
<dbReference type="GO" id="GO:0008725">
    <property type="term" value="F:DNA-3-methyladenine glycosylase activity"/>
    <property type="evidence" value="ECO:0007669"/>
    <property type="project" value="UniProtKB-EC"/>
</dbReference>
<accession>A0A4P6JML5</accession>
<keyword evidence="11" id="KW-1185">Reference proteome</keyword>
<organism evidence="10 11">
    <name type="scientific">Ktedonosporobacter rubrisoli</name>
    <dbReference type="NCBI Taxonomy" id="2509675"/>
    <lineage>
        <taxon>Bacteria</taxon>
        <taxon>Bacillati</taxon>
        <taxon>Chloroflexota</taxon>
        <taxon>Ktedonobacteria</taxon>
        <taxon>Ktedonobacterales</taxon>
        <taxon>Ktedonosporobacteraceae</taxon>
        <taxon>Ktedonosporobacter</taxon>
    </lineage>
</organism>
<feature type="binding site" evidence="9">
    <location>
        <position position="47"/>
    </location>
    <ligand>
        <name>Zn(2+)</name>
        <dbReference type="ChEBI" id="CHEBI:29105"/>
    </ligand>
</feature>
<evidence type="ECO:0000256" key="4">
    <source>
        <dbReference type="ARBA" id="ARBA00022833"/>
    </source>
</evidence>
<dbReference type="GO" id="GO:0006284">
    <property type="term" value="P:base-excision repair"/>
    <property type="evidence" value="ECO:0007669"/>
    <property type="project" value="InterPro"/>
</dbReference>
<gene>
    <name evidence="10" type="ORF">EPA93_09890</name>
</gene>
<sequence>MSLPERNEIICAKISASQGSIFVDSSIEQTQLVRCSWPRSPLAMQYHDEEWGVPVYADQKLFEFLILEGAQAGLSWDTVLKKRQHYREVFDNFDPAAIAGYDECKIEQLLADPGIIRNRAKINATVQNARAFLAVQQEYETFSSFIWQFVGHTPRHNQWSALSELPSRTAESDAMSKALKRHGFSFVGTTICYAFMQAIGMVNDHTRDCFRYLPLTHPQLEAK</sequence>
<evidence type="ECO:0000256" key="9">
    <source>
        <dbReference type="PIRSR" id="PIRSR604597-1"/>
    </source>
</evidence>
<keyword evidence="2" id="KW-0227">DNA damage</keyword>
<evidence type="ECO:0000313" key="10">
    <source>
        <dbReference type="EMBL" id="QBD76300.1"/>
    </source>
</evidence>
<dbReference type="Proteomes" id="UP000290365">
    <property type="component" value="Chromosome"/>
</dbReference>
<dbReference type="AlphaFoldDB" id="A0A4P6JML5"/>
<comment type="function">
    <text evidence="7">Hydrolysis of the deoxyribose N-glycosidic bond to excise 3-methyladenine from the damaged DNA polymer formed by alkylation lesions.</text>
</comment>
<evidence type="ECO:0000313" key="11">
    <source>
        <dbReference type="Proteomes" id="UP000290365"/>
    </source>
</evidence>
<name>A0A4P6JML5_KTERU</name>
<proteinExistence type="predicted"/>
<dbReference type="NCBIfam" id="TIGR00624">
    <property type="entry name" value="tag"/>
    <property type="match status" value="1"/>
</dbReference>
<evidence type="ECO:0000256" key="7">
    <source>
        <dbReference type="ARBA" id="ARBA00057608"/>
    </source>
</evidence>
<keyword evidence="3" id="KW-0378">Hydrolase</keyword>
<dbReference type="GO" id="GO:0046872">
    <property type="term" value="F:metal ion binding"/>
    <property type="evidence" value="ECO:0007669"/>
    <property type="project" value="UniProtKB-KW"/>
</dbReference>
<dbReference type="OrthoDB" id="9807664at2"/>
<evidence type="ECO:0000256" key="1">
    <source>
        <dbReference type="ARBA" id="ARBA00022723"/>
    </source>
</evidence>
<dbReference type="SUPFAM" id="SSF48150">
    <property type="entry name" value="DNA-glycosylase"/>
    <property type="match status" value="1"/>
</dbReference>
<reference evidence="10 11" key="1">
    <citation type="submission" date="2019-01" db="EMBL/GenBank/DDBJ databases">
        <title>Ktedonosporobacter rubrisoli SCAWS-G2.</title>
        <authorList>
            <person name="Huang Y."/>
            <person name="Yan B."/>
        </authorList>
    </citation>
    <scope>NUCLEOTIDE SEQUENCE [LARGE SCALE GENOMIC DNA]</scope>
    <source>
        <strain evidence="10 11">SCAWS-G2</strain>
    </source>
</reference>
<evidence type="ECO:0000256" key="5">
    <source>
        <dbReference type="ARBA" id="ARBA00023204"/>
    </source>
</evidence>
<dbReference type="InterPro" id="IPR052891">
    <property type="entry name" value="DNA-3mA_glycosylase"/>
</dbReference>
<dbReference type="InterPro" id="IPR011257">
    <property type="entry name" value="DNA_glycosylase"/>
</dbReference>
<dbReference type="Gene3D" id="1.10.340.30">
    <property type="entry name" value="Hypothetical protein, domain 2"/>
    <property type="match status" value="1"/>
</dbReference>
<dbReference type="KEGG" id="kbs:EPA93_09890"/>
<dbReference type="InterPro" id="IPR004597">
    <property type="entry name" value="Tag"/>
</dbReference>
<dbReference type="FunFam" id="1.10.340.30:FF:000009">
    <property type="entry name" value="DNA-3-methyladenine glycosylase I"/>
    <property type="match status" value="1"/>
</dbReference>